<dbReference type="InterPro" id="IPR007111">
    <property type="entry name" value="NACHT_NTPase"/>
</dbReference>
<keyword evidence="1 3" id="KW-0853">WD repeat</keyword>
<dbReference type="InterPro" id="IPR056884">
    <property type="entry name" value="NPHP3-like_N"/>
</dbReference>
<feature type="repeat" description="WD" evidence="3">
    <location>
        <begin position="914"/>
        <end position="954"/>
    </location>
</feature>
<evidence type="ECO:0000313" key="6">
    <source>
        <dbReference type="Proteomes" id="UP000007115"/>
    </source>
</evidence>
<dbReference type="PROSITE" id="PS50082">
    <property type="entry name" value="WD_REPEATS_2"/>
    <property type="match status" value="8"/>
</dbReference>
<dbReference type="RefSeq" id="XP_013957254.1">
    <property type="nucleotide sequence ID" value="XM_014101779.1"/>
</dbReference>
<feature type="repeat" description="WD" evidence="3">
    <location>
        <begin position="871"/>
        <end position="903"/>
    </location>
</feature>
<sequence>MVSKVSNAVGDLRIEGHGRAHVGNIIYNYPAVVEKAENDIEDRCLADLRVTDPRDDKKRIELTKGGLLKGSYRWILENDDFKRWYDDENSPLLWIKGDPGKGKTMLLCGIIDELSASTKLTDQRGGALLSFFFCQATDKRINNSISVLRGLIYLLVKQEPLLKAHVRRRHNDAGKALFEDVNAWIALSDILTDILQDPSLPNTFLIIDALDECTDGLSPLLNFIARTSAVSSHVKWLVSSRNWPSIEEHLEAAPQKLRLCLELNEKSISTAVSTYIRFKVEQLTQEKKYDSKLRKAVLWYLSSNADNTFLWVSLVCQQLANTPKRRIRENLTATSFPPGLDSLYQRMVDQILRWSDADLCKRTLAVILAVYRPITVDELASFVDVDNDAFDIIINHCGSFLTLRDRTIYFVHQSAKDFLLEKSPHQIFSSGIELLHHTIFSKSLQLLSDTLRRNVYSQDAFGLCIDQIKRPDPDPLAAARYSCVYWVDHLHDSHSRKSTISDLEDGGSVDVFLRRSYLHWLEALSLVESMSDGLLAMSKLEALVQGRTSQLANLVRDGYRFIQYHKRAIENSPLQVYASALVFSPARSLMRNWFQSEEPEWIVTKPVMAYHWSACLQTLEGHTDSVRSVAWSHDAMQLASASYDKTVKIWDSATGQCISTLEGHTDVVNSVTWSCNSTRVASASSDKTVKIWDLRTSQCISTLKGHSNRVNSVTWSSNAARIVSASDDRRLKIWDPATGQCLLTFEDHSDWVRSVAWSHDETRLASASYDKTIKIWDALTGQCISTLDGHNDWVNLAAWSHDATWLASASDDETIKTWDPATGQCISTMDGHSGKVNAVAWSCDAACIASASDDKTVMIWDPATGQCMSIFEGHNAWVFSLAWSHDATRVASASDDKTVKIWDPANGQFGPTTTEGHRGQINSLAWSHDGTRVASISDDMVKIWDSATGQCISTLDISHRLNQIETAVGRLYYVEFDKSEPSRLHTDVGTFDLEATAHSTVLTDTSSDYLNLSSQDMGYGLSDDGGWITYEGQNLLRLPPEYRPSSSAIHGMAVAIGCYSGRVLIFRFSKGNPACYFHS</sequence>
<dbReference type="InterPro" id="IPR027417">
    <property type="entry name" value="P-loop_NTPase"/>
</dbReference>
<dbReference type="CDD" id="cd00200">
    <property type="entry name" value="WD40"/>
    <property type="match status" value="1"/>
</dbReference>
<dbReference type="InterPro" id="IPR001680">
    <property type="entry name" value="WD40_rpt"/>
</dbReference>
<dbReference type="SUPFAM" id="SSF82171">
    <property type="entry name" value="DPP6 N-terminal domain-like"/>
    <property type="match status" value="1"/>
</dbReference>
<proteinExistence type="predicted"/>
<dbReference type="PROSITE" id="PS50837">
    <property type="entry name" value="NACHT"/>
    <property type="match status" value="1"/>
</dbReference>
<keyword evidence="6" id="KW-1185">Reference proteome</keyword>
<dbReference type="OMA" id="PTTGQCA"/>
<accession>G9MSV8</accession>
<evidence type="ECO:0000256" key="3">
    <source>
        <dbReference type="PROSITE-ProRule" id="PRU00221"/>
    </source>
</evidence>
<comment type="caution">
    <text evidence="5">The sequence shown here is derived from an EMBL/GenBank/DDBJ whole genome shotgun (WGS) entry which is preliminary data.</text>
</comment>
<feature type="repeat" description="WD" evidence="3">
    <location>
        <begin position="745"/>
        <end position="786"/>
    </location>
</feature>
<dbReference type="SUPFAM" id="SSF52540">
    <property type="entry name" value="P-loop containing nucleoside triphosphate hydrolases"/>
    <property type="match status" value="1"/>
</dbReference>
<feature type="repeat" description="WD" evidence="3">
    <location>
        <begin position="787"/>
        <end position="828"/>
    </location>
</feature>
<dbReference type="eggNOG" id="KOG0295">
    <property type="taxonomic scope" value="Eukaryota"/>
</dbReference>
<dbReference type="PRINTS" id="PR00320">
    <property type="entry name" value="GPROTEINBRPT"/>
</dbReference>
<dbReference type="Gene3D" id="3.40.50.300">
    <property type="entry name" value="P-loop containing nucleotide triphosphate hydrolases"/>
    <property type="match status" value="1"/>
</dbReference>
<dbReference type="PROSITE" id="PS00678">
    <property type="entry name" value="WD_REPEATS_1"/>
    <property type="match status" value="1"/>
</dbReference>
<dbReference type="InterPro" id="IPR020472">
    <property type="entry name" value="WD40_PAC1"/>
</dbReference>
<dbReference type="InterPro" id="IPR015943">
    <property type="entry name" value="WD40/YVTN_repeat-like_dom_sf"/>
</dbReference>
<evidence type="ECO:0000256" key="1">
    <source>
        <dbReference type="ARBA" id="ARBA00022574"/>
    </source>
</evidence>
<dbReference type="Gene3D" id="2.130.10.10">
    <property type="entry name" value="YVTN repeat-like/Quinoprotein amine dehydrogenase"/>
    <property type="match status" value="3"/>
</dbReference>
<feature type="repeat" description="WD" evidence="3">
    <location>
        <begin position="829"/>
        <end position="870"/>
    </location>
</feature>
<dbReference type="Pfam" id="PF24883">
    <property type="entry name" value="NPHP3_N"/>
    <property type="match status" value="1"/>
</dbReference>
<name>G9MSV8_HYPVG</name>
<dbReference type="SMART" id="SM00320">
    <property type="entry name" value="WD40"/>
    <property type="match status" value="8"/>
</dbReference>
<evidence type="ECO:0000256" key="2">
    <source>
        <dbReference type="ARBA" id="ARBA00022737"/>
    </source>
</evidence>
<dbReference type="STRING" id="413071.G9MSV8"/>
<dbReference type="HOGENOM" id="CLU_000288_6_16_1"/>
<dbReference type="GeneID" id="25788050"/>
<dbReference type="PANTHER" id="PTHR19848:SF8">
    <property type="entry name" value="F-BOX AND WD REPEAT DOMAIN CONTAINING 7"/>
    <property type="match status" value="1"/>
</dbReference>
<dbReference type="InterPro" id="IPR019775">
    <property type="entry name" value="WD40_repeat_CS"/>
</dbReference>
<dbReference type="InParanoid" id="G9MSV8"/>
<reference evidence="5 6" key="1">
    <citation type="journal article" date="2011" name="Genome Biol.">
        <title>Comparative genome sequence analysis underscores mycoparasitism as the ancestral life style of Trichoderma.</title>
        <authorList>
            <person name="Kubicek C.P."/>
            <person name="Herrera-Estrella A."/>
            <person name="Seidl-Seiboth V."/>
            <person name="Martinez D.A."/>
            <person name="Druzhinina I.S."/>
            <person name="Thon M."/>
            <person name="Zeilinger S."/>
            <person name="Casas-Flores S."/>
            <person name="Horwitz B.A."/>
            <person name="Mukherjee P.K."/>
            <person name="Mukherjee M."/>
            <person name="Kredics L."/>
            <person name="Alcaraz L.D."/>
            <person name="Aerts A."/>
            <person name="Antal Z."/>
            <person name="Atanasova L."/>
            <person name="Cervantes-Badillo M.G."/>
            <person name="Challacombe J."/>
            <person name="Chertkov O."/>
            <person name="McCluskey K."/>
            <person name="Coulpier F."/>
            <person name="Deshpande N."/>
            <person name="von Doehren H."/>
            <person name="Ebbole D.J."/>
            <person name="Esquivel-Naranjo E.U."/>
            <person name="Fekete E."/>
            <person name="Flipphi M."/>
            <person name="Glaser F."/>
            <person name="Gomez-Rodriguez E.Y."/>
            <person name="Gruber S."/>
            <person name="Han C."/>
            <person name="Henrissat B."/>
            <person name="Hermosa R."/>
            <person name="Hernandez-Onate M."/>
            <person name="Karaffa L."/>
            <person name="Kosti I."/>
            <person name="Le Crom S."/>
            <person name="Lindquist E."/>
            <person name="Lucas S."/>
            <person name="Luebeck M."/>
            <person name="Luebeck P.S."/>
            <person name="Margeot A."/>
            <person name="Metz B."/>
            <person name="Misra M."/>
            <person name="Nevalainen H."/>
            <person name="Omann M."/>
            <person name="Packer N."/>
            <person name="Perrone G."/>
            <person name="Uresti-Rivera E.E."/>
            <person name="Salamov A."/>
            <person name="Schmoll M."/>
            <person name="Seiboth B."/>
            <person name="Shapiro H."/>
            <person name="Sukno S."/>
            <person name="Tamayo-Ramos J.A."/>
            <person name="Tisch D."/>
            <person name="Wiest A."/>
            <person name="Wilkinson H.H."/>
            <person name="Zhang M."/>
            <person name="Coutinho P.M."/>
            <person name="Kenerley C.M."/>
            <person name="Monte E."/>
            <person name="Baker S.E."/>
            <person name="Grigoriev I.V."/>
        </authorList>
    </citation>
    <scope>NUCLEOTIDE SEQUENCE [LARGE SCALE GENOMIC DNA]</scope>
    <source>
        <strain evidence="6">Gv29-8 / FGSC 10586</strain>
    </source>
</reference>
<feature type="repeat" description="WD" evidence="3">
    <location>
        <begin position="703"/>
        <end position="744"/>
    </location>
</feature>
<gene>
    <name evidence="5" type="ORF">TRIVIDRAFT_149469</name>
</gene>
<dbReference type="InterPro" id="IPR036322">
    <property type="entry name" value="WD40_repeat_dom_sf"/>
</dbReference>
<dbReference type="VEuPathDB" id="FungiDB:TRIVIDRAFT_149469"/>
<feature type="domain" description="NACHT" evidence="4">
    <location>
        <begin position="91"/>
        <end position="317"/>
    </location>
</feature>
<organism evidence="5 6">
    <name type="scientific">Hypocrea virens (strain Gv29-8 / FGSC 10586)</name>
    <name type="common">Gliocladium virens</name>
    <name type="synonym">Trichoderma virens</name>
    <dbReference type="NCBI Taxonomy" id="413071"/>
    <lineage>
        <taxon>Eukaryota</taxon>
        <taxon>Fungi</taxon>
        <taxon>Dikarya</taxon>
        <taxon>Ascomycota</taxon>
        <taxon>Pezizomycotina</taxon>
        <taxon>Sordariomycetes</taxon>
        <taxon>Hypocreomycetidae</taxon>
        <taxon>Hypocreales</taxon>
        <taxon>Hypocreaceae</taxon>
        <taxon>Trichoderma</taxon>
    </lineage>
</organism>
<dbReference type="OrthoDB" id="538223at2759"/>
<dbReference type="PROSITE" id="PS50294">
    <property type="entry name" value="WD_REPEATS_REGION"/>
    <property type="match status" value="7"/>
</dbReference>
<dbReference type="FunFam" id="3.40.50.300:FF:001638">
    <property type="entry name" value="NACHT and WD40 domain protein"/>
    <property type="match status" value="1"/>
</dbReference>
<evidence type="ECO:0000313" key="5">
    <source>
        <dbReference type="EMBL" id="EHK23055.1"/>
    </source>
</evidence>
<dbReference type="Proteomes" id="UP000007115">
    <property type="component" value="Unassembled WGS sequence"/>
</dbReference>
<keyword evidence="2" id="KW-0677">Repeat</keyword>
<dbReference type="SUPFAM" id="SSF50978">
    <property type="entry name" value="WD40 repeat-like"/>
    <property type="match status" value="1"/>
</dbReference>
<dbReference type="Pfam" id="PF00400">
    <property type="entry name" value="WD40"/>
    <property type="match status" value="8"/>
</dbReference>
<feature type="repeat" description="WD" evidence="3">
    <location>
        <begin position="661"/>
        <end position="702"/>
    </location>
</feature>
<feature type="repeat" description="WD" evidence="3">
    <location>
        <begin position="619"/>
        <end position="660"/>
    </location>
</feature>
<evidence type="ECO:0000259" key="4">
    <source>
        <dbReference type="PROSITE" id="PS50837"/>
    </source>
</evidence>
<protein>
    <recommendedName>
        <fullName evidence="4">NACHT domain-containing protein</fullName>
    </recommendedName>
</protein>
<dbReference type="EMBL" id="ABDF02000006">
    <property type="protein sequence ID" value="EHK23055.1"/>
    <property type="molecule type" value="Genomic_DNA"/>
</dbReference>
<dbReference type="AlphaFoldDB" id="G9MSV8"/>
<dbReference type="PANTHER" id="PTHR19848">
    <property type="entry name" value="WD40 REPEAT PROTEIN"/>
    <property type="match status" value="1"/>
</dbReference>